<organism evidence="1">
    <name type="scientific">Arundo donax</name>
    <name type="common">Giant reed</name>
    <name type="synonym">Donax arundinaceus</name>
    <dbReference type="NCBI Taxonomy" id="35708"/>
    <lineage>
        <taxon>Eukaryota</taxon>
        <taxon>Viridiplantae</taxon>
        <taxon>Streptophyta</taxon>
        <taxon>Embryophyta</taxon>
        <taxon>Tracheophyta</taxon>
        <taxon>Spermatophyta</taxon>
        <taxon>Magnoliopsida</taxon>
        <taxon>Liliopsida</taxon>
        <taxon>Poales</taxon>
        <taxon>Poaceae</taxon>
        <taxon>PACMAD clade</taxon>
        <taxon>Arundinoideae</taxon>
        <taxon>Arundineae</taxon>
        <taxon>Arundo</taxon>
    </lineage>
</organism>
<dbReference type="EMBL" id="GBRH01208236">
    <property type="protein sequence ID" value="JAD89659.1"/>
    <property type="molecule type" value="Transcribed_RNA"/>
</dbReference>
<reference evidence="1" key="2">
    <citation type="journal article" date="2015" name="Data Brief">
        <title>Shoot transcriptome of the giant reed, Arundo donax.</title>
        <authorList>
            <person name="Barrero R.A."/>
            <person name="Guerrero F.D."/>
            <person name="Moolhuijzen P."/>
            <person name="Goolsby J.A."/>
            <person name="Tidwell J."/>
            <person name="Bellgard S.E."/>
            <person name="Bellgard M.I."/>
        </authorList>
    </citation>
    <scope>NUCLEOTIDE SEQUENCE</scope>
    <source>
        <tissue evidence="1">Shoot tissue taken approximately 20 cm above the soil surface</tissue>
    </source>
</reference>
<sequence>MADISLDPTMGAKLEAHVTLERPALKVVYCRERSMMLSVFFWPPSSKNLLLYHLFPYNYRCKPLGSDSDIVGCTQVGM</sequence>
<evidence type="ECO:0000313" key="1">
    <source>
        <dbReference type="EMBL" id="JAD89659.1"/>
    </source>
</evidence>
<dbReference type="AlphaFoldDB" id="A0A0A9DM78"/>
<proteinExistence type="predicted"/>
<reference evidence="1" key="1">
    <citation type="submission" date="2014-09" db="EMBL/GenBank/DDBJ databases">
        <authorList>
            <person name="Magalhaes I.L.F."/>
            <person name="Oliveira U."/>
            <person name="Santos F.R."/>
            <person name="Vidigal T.H.D.A."/>
            <person name="Brescovit A.D."/>
            <person name="Santos A.J."/>
        </authorList>
    </citation>
    <scope>NUCLEOTIDE SEQUENCE</scope>
    <source>
        <tissue evidence="1">Shoot tissue taken approximately 20 cm above the soil surface</tissue>
    </source>
</reference>
<name>A0A0A9DM78_ARUDO</name>
<accession>A0A0A9DM78</accession>
<protein>
    <submittedName>
        <fullName evidence="1">Uncharacterized protein</fullName>
    </submittedName>
</protein>